<organism evidence="3 4">
    <name type="scientific">Legionella feeleii</name>
    <dbReference type="NCBI Taxonomy" id="453"/>
    <lineage>
        <taxon>Bacteria</taxon>
        <taxon>Pseudomonadati</taxon>
        <taxon>Pseudomonadota</taxon>
        <taxon>Gammaproteobacteria</taxon>
        <taxon>Legionellales</taxon>
        <taxon>Legionellaceae</taxon>
        <taxon>Legionella</taxon>
    </lineage>
</organism>
<accession>A0A378KJ49</accession>
<gene>
    <name evidence="3" type="ORF">NCTC11978_03254</name>
</gene>
<dbReference type="AlphaFoldDB" id="A0A378KJ49"/>
<dbReference type="GO" id="GO:0005524">
    <property type="term" value="F:ATP binding"/>
    <property type="evidence" value="ECO:0007669"/>
    <property type="project" value="UniProtKB-UniRule"/>
</dbReference>
<keyword evidence="1" id="KW-0067">ATP-binding</keyword>
<feature type="domain" description="ATP-grasp" evidence="2">
    <location>
        <begin position="135"/>
        <end position="345"/>
    </location>
</feature>
<dbReference type="GO" id="GO:0016740">
    <property type="term" value="F:transferase activity"/>
    <property type="evidence" value="ECO:0007669"/>
    <property type="project" value="UniProtKB-KW"/>
</dbReference>
<evidence type="ECO:0000256" key="1">
    <source>
        <dbReference type="PROSITE-ProRule" id="PRU00409"/>
    </source>
</evidence>
<dbReference type="GO" id="GO:0046872">
    <property type="term" value="F:metal ion binding"/>
    <property type="evidence" value="ECO:0007669"/>
    <property type="project" value="InterPro"/>
</dbReference>
<dbReference type="InterPro" id="IPR011761">
    <property type="entry name" value="ATP-grasp"/>
</dbReference>
<dbReference type="EMBL" id="UGNY01000002">
    <property type="protein sequence ID" value="STX88237.1"/>
    <property type="molecule type" value="Genomic_DNA"/>
</dbReference>
<protein>
    <submittedName>
        <fullName evidence="3">Glutathione synthase/Ribosomal protein S6 modification enzyme (Glutaminyl transferase)</fullName>
    </submittedName>
</protein>
<evidence type="ECO:0000313" key="4">
    <source>
        <dbReference type="Proteomes" id="UP000254033"/>
    </source>
</evidence>
<keyword evidence="3" id="KW-0808">Transferase</keyword>
<name>A0A378KJ49_9GAMM</name>
<keyword evidence="1" id="KW-0547">Nucleotide-binding</keyword>
<proteinExistence type="predicted"/>
<dbReference type="Gene3D" id="3.30.1490.20">
    <property type="entry name" value="ATP-grasp fold, A domain"/>
    <property type="match status" value="1"/>
</dbReference>
<evidence type="ECO:0000259" key="2">
    <source>
        <dbReference type="PROSITE" id="PS50975"/>
    </source>
</evidence>
<dbReference type="PROSITE" id="PS50975">
    <property type="entry name" value="ATP_GRASP"/>
    <property type="match status" value="1"/>
</dbReference>
<evidence type="ECO:0000313" key="3">
    <source>
        <dbReference type="EMBL" id="STX88237.1"/>
    </source>
</evidence>
<reference evidence="3 4" key="1">
    <citation type="submission" date="2018-06" db="EMBL/GenBank/DDBJ databases">
        <authorList>
            <consortium name="Pathogen Informatics"/>
            <person name="Doyle S."/>
        </authorList>
    </citation>
    <scope>NUCLEOTIDE SEQUENCE [LARGE SCALE GENOMIC DNA]</scope>
    <source>
        <strain evidence="3 4">NCTC11978</strain>
    </source>
</reference>
<dbReference type="SUPFAM" id="SSF56059">
    <property type="entry name" value="Glutathione synthetase ATP-binding domain-like"/>
    <property type="match status" value="1"/>
</dbReference>
<dbReference type="RefSeq" id="WP_115176478.1">
    <property type="nucleotide sequence ID" value="NZ_UGNY01000002.1"/>
</dbReference>
<dbReference type="Gene3D" id="3.30.470.20">
    <property type="entry name" value="ATP-grasp fold, B domain"/>
    <property type="match status" value="1"/>
</dbReference>
<sequence length="378" mass="42712">MKTIVILTEDASNLSVNLIQKKIATQCLEKQIPLNVLVLEKKEGDDLIVDISNNALVKRRTGFFQEIVISLQNIAWLMVRTWTDKREPVIELSKILEQSGVPVFDSKLHEWTLSKIEQYRHLSSRFFPISLCLDGQWISECSLEHKNRMISDVLIRAGVIGYPLVIKNSRGSRGTGVYRVHDENALNQFLCDYLSDVINTPSKIKGSGLILQRHILPPNCPPNRSKYLRVNVVNQEISSVVQFELGWKPVVIQETLRLYEKIDDSIPDADDMPVELDDSLQRWYGELASKLPFVLGIVGLDVIQDEEGKLYFLEANCGPNVSLIESLGKKYSDTDAGKKCSSFSAHIAEFSIQQALAICRKNSHEKDSIMCINDLTPI</sequence>
<dbReference type="Proteomes" id="UP000254033">
    <property type="component" value="Unassembled WGS sequence"/>
</dbReference>
<dbReference type="InterPro" id="IPR013815">
    <property type="entry name" value="ATP_grasp_subdomain_1"/>
</dbReference>